<evidence type="ECO:0000256" key="2">
    <source>
        <dbReference type="ARBA" id="ARBA00022475"/>
    </source>
</evidence>
<dbReference type="PANTHER" id="PTHR30572">
    <property type="entry name" value="MEMBRANE COMPONENT OF TRANSPORTER-RELATED"/>
    <property type="match status" value="1"/>
</dbReference>
<dbReference type="Pfam" id="PF12704">
    <property type="entry name" value="MacB_PCD"/>
    <property type="match status" value="1"/>
</dbReference>
<gene>
    <name evidence="9" type="ORF">FZC85_10500</name>
</gene>
<dbReference type="GO" id="GO:0005886">
    <property type="term" value="C:plasma membrane"/>
    <property type="evidence" value="ECO:0007669"/>
    <property type="project" value="UniProtKB-SubCell"/>
</dbReference>
<dbReference type="OrthoDB" id="9812886at2"/>
<proteinExistence type="predicted"/>
<comment type="subcellular location">
    <subcellularLocation>
        <location evidence="1">Cell membrane</location>
        <topology evidence="1">Multi-pass membrane protein</topology>
    </subcellularLocation>
</comment>
<dbReference type="EMBL" id="VTEZ01000003">
    <property type="protein sequence ID" value="TYS85974.1"/>
    <property type="molecule type" value="Genomic_DNA"/>
</dbReference>
<dbReference type="InterPro" id="IPR050250">
    <property type="entry name" value="Macrolide_Exporter_MacB"/>
</dbReference>
<evidence type="ECO:0000259" key="7">
    <source>
        <dbReference type="Pfam" id="PF02687"/>
    </source>
</evidence>
<evidence type="ECO:0000256" key="3">
    <source>
        <dbReference type="ARBA" id="ARBA00022692"/>
    </source>
</evidence>
<evidence type="ECO:0000256" key="6">
    <source>
        <dbReference type="SAM" id="Phobius"/>
    </source>
</evidence>
<feature type="domain" description="ABC3 transporter permease C-terminal" evidence="7">
    <location>
        <begin position="313"/>
        <end position="462"/>
    </location>
</feature>
<evidence type="ECO:0000259" key="8">
    <source>
        <dbReference type="Pfam" id="PF12704"/>
    </source>
</evidence>
<dbReference type="PANTHER" id="PTHR30572:SF9">
    <property type="entry name" value="ABC TRANSPORTER PERMEASE PROTEIN"/>
    <property type="match status" value="1"/>
</dbReference>
<sequence>MNFMKRAFWSVKARKGKSILLLFVLTVISVLVLSGLTIQTAADQSSILAREKLGGEVSLTVDREKLISGQQNEESGGRARFQPVPIPFDSAEELTDSSYVKGYNYYSSTSALAKNFTAVGSEETAEGTEQEGFGGGGRMMAGDVSVEGILFSDSTSSFLNGDASIVEGRHLTEEDINKEVTLIEKNLAAENDLKVGDSITIANTENTESTLEIVGIYESTADMDERAQNFAFLNPYNQLFVPYTVANELKGTSETIDRAVYYMKDPADIQTFISNAESSSSIDFDQFKLDANDQLYQQMMGPIENVASFSNNVVFLVAIAGAIILALIVMMTIRERKYEMGVLLAIGEKKGKLVSQFLVEILIVAVLAMGISTLSGNLVANKMGEQLLQQEITQSEETANTPASFNSRRMPFQSSNVQDVETVNELSIHTTGEDLLKLFGIGLMVVLLSTLIPSLTVLRLNPKAILTKQD</sequence>
<comment type="caution">
    <text evidence="9">The sequence shown here is derived from an EMBL/GenBank/DDBJ whole genome shotgun (WGS) entry which is preliminary data.</text>
</comment>
<evidence type="ECO:0000256" key="1">
    <source>
        <dbReference type="ARBA" id="ARBA00004651"/>
    </source>
</evidence>
<reference evidence="9 10" key="1">
    <citation type="submission" date="2019-08" db="EMBL/GenBank/DDBJ databases">
        <title>Bacillus genomes from the desert of Cuatro Cienegas, Coahuila.</title>
        <authorList>
            <person name="Olmedo-Alvarez G."/>
        </authorList>
    </citation>
    <scope>NUCLEOTIDE SEQUENCE [LARGE SCALE GENOMIC DNA]</scope>
    <source>
        <strain evidence="9 10">CH87b_3T</strain>
    </source>
</reference>
<dbReference type="InterPro" id="IPR025857">
    <property type="entry name" value="MacB_PCD"/>
</dbReference>
<dbReference type="Proteomes" id="UP000324269">
    <property type="component" value="Unassembled WGS sequence"/>
</dbReference>
<protein>
    <submittedName>
        <fullName evidence="9">ABC transporter permease</fullName>
    </submittedName>
</protein>
<dbReference type="AlphaFoldDB" id="A0A5D4UFN4"/>
<evidence type="ECO:0000313" key="9">
    <source>
        <dbReference type="EMBL" id="TYS85974.1"/>
    </source>
</evidence>
<dbReference type="InterPro" id="IPR003838">
    <property type="entry name" value="ABC3_permease_C"/>
</dbReference>
<name>A0A5D4UFN4_9BACI</name>
<dbReference type="GO" id="GO:0022857">
    <property type="term" value="F:transmembrane transporter activity"/>
    <property type="evidence" value="ECO:0007669"/>
    <property type="project" value="TreeGrafter"/>
</dbReference>
<feature type="transmembrane region" description="Helical" evidence="6">
    <location>
        <begin position="313"/>
        <end position="333"/>
    </location>
</feature>
<feature type="transmembrane region" description="Helical" evidence="6">
    <location>
        <begin position="353"/>
        <end position="374"/>
    </location>
</feature>
<accession>A0A5D4UFN4</accession>
<dbReference type="RefSeq" id="WP_148968795.1">
    <property type="nucleotide sequence ID" value="NZ_CANLNA010000003.1"/>
</dbReference>
<keyword evidence="4 6" id="KW-1133">Transmembrane helix</keyword>
<feature type="domain" description="MacB-like periplasmic core" evidence="8">
    <location>
        <begin position="141"/>
        <end position="273"/>
    </location>
</feature>
<organism evidence="9 10">
    <name type="scientific">Rossellomorea aquimaris</name>
    <dbReference type="NCBI Taxonomy" id="189382"/>
    <lineage>
        <taxon>Bacteria</taxon>
        <taxon>Bacillati</taxon>
        <taxon>Bacillota</taxon>
        <taxon>Bacilli</taxon>
        <taxon>Bacillales</taxon>
        <taxon>Bacillaceae</taxon>
        <taxon>Rossellomorea</taxon>
    </lineage>
</organism>
<keyword evidence="5 6" id="KW-0472">Membrane</keyword>
<keyword evidence="3 6" id="KW-0812">Transmembrane</keyword>
<feature type="transmembrane region" description="Helical" evidence="6">
    <location>
        <begin position="438"/>
        <end position="458"/>
    </location>
</feature>
<evidence type="ECO:0000256" key="5">
    <source>
        <dbReference type="ARBA" id="ARBA00023136"/>
    </source>
</evidence>
<keyword evidence="2" id="KW-1003">Cell membrane</keyword>
<dbReference type="Pfam" id="PF02687">
    <property type="entry name" value="FtsX"/>
    <property type="match status" value="1"/>
</dbReference>
<evidence type="ECO:0000256" key="4">
    <source>
        <dbReference type="ARBA" id="ARBA00022989"/>
    </source>
</evidence>
<evidence type="ECO:0000313" key="10">
    <source>
        <dbReference type="Proteomes" id="UP000324269"/>
    </source>
</evidence>